<evidence type="ECO:0000313" key="2">
    <source>
        <dbReference type="EMBL" id="VDL79641.1"/>
    </source>
</evidence>
<gene>
    <name evidence="2" type="ORF">NBR_LOCUS16047</name>
</gene>
<evidence type="ECO:0000313" key="3">
    <source>
        <dbReference type="Proteomes" id="UP000271162"/>
    </source>
</evidence>
<feature type="region of interest" description="Disordered" evidence="1">
    <location>
        <begin position="1"/>
        <end position="136"/>
    </location>
</feature>
<sequence length="136" mass="14857">MNIEELAKDQEKGKKPAKKKGYDDVEISDLSDGDDEKKDKTGSKRKDVKPGGKTTKTVKPKTLKKDVKEEKKVDLIRGPPGRAPAAGAPAPDENMVPQRNDELPPQNVAPLPRHANPSMATTSEKDKQKQGCCVLM</sequence>
<dbReference type="Proteomes" id="UP000271162">
    <property type="component" value="Unassembled WGS sequence"/>
</dbReference>
<name>A0A0N4YGU4_NIPBR</name>
<feature type="compositionally biased region" description="Acidic residues" evidence="1">
    <location>
        <begin position="24"/>
        <end position="34"/>
    </location>
</feature>
<dbReference type="WBParaSite" id="NBR_0001604601-mRNA-1">
    <property type="protein sequence ID" value="NBR_0001604601-mRNA-1"/>
    <property type="gene ID" value="NBR_0001604601"/>
</dbReference>
<evidence type="ECO:0000313" key="4">
    <source>
        <dbReference type="WBParaSite" id="NBR_0001604601-mRNA-1"/>
    </source>
</evidence>
<dbReference type="OMA" id="RHANPSM"/>
<dbReference type="EMBL" id="UYSL01022011">
    <property type="protein sequence ID" value="VDL79641.1"/>
    <property type="molecule type" value="Genomic_DNA"/>
</dbReference>
<feature type="compositionally biased region" description="Low complexity" evidence="1">
    <location>
        <begin position="77"/>
        <end position="91"/>
    </location>
</feature>
<proteinExistence type="predicted"/>
<protein>
    <submittedName>
        <fullName evidence="4">G protein gamma domain-containing protein</fullName>
    </submittedName>
</protein>
<keyword evidence="3" id="KW-1185">Reference proteome</keyword>
<organism evidence="4">
    <name type="scientific">Nippostrongylus brasiliensis</name>
    <name type="common">Rat hookworm</name>
    <dbReference type="NCBI Taxonomy" id="27835"/>
    <lineage>
        <taxon>Eukaryota</taxon>
        <taxon>Metazoa</taxon>
        <taxon>Ecdysozoa</taxon>
        <taxon>Nematoda</taxon>
        <taxon>Chromadorea</taxon>
        <taxon>Rhabditida</taxon>
        <taxon>Rhabditina</taxon>
        <taxon>Rhabditomorpha</taxon>
        <taxon>Strongyloidea</taxon>
        <taxon>Heligmosomidae</taxon>
        <taxon>Nippostrongylus</taxon>
    </lineage>
</organism>
<reference evidence="2 3" key="2">
    <citation type="submission" date="2018-11" db="EMBL/GenBank/DDBJ databases">
        <authorList>
            <consortium name="Pathogen Informatics"/>
        </authorList>
    </citation>
    <scope>NUCLEOTIDE SEQUENCE [LARGE SCALE GENOMIC DNA]</scope>
</reference>
<feature type="compositionally biased region" description="Basic and acidic residues" evidence="1">
    <location>
        <begin position="35"/>
        <end position="50"/>
    </location>
</feature>
<evidence type="ECO:0000256" key="1">
    <source>
        <dbReference type="SAM" id="MobiDB-lite"/>
    </source>
</evidence>
<feature type="compositionally biased region" description="Basic and acidic residues" evidence="1">
    <location>
        <begin position="63"/>
        <end position="75"/>
    </location>
</feature>
<dbReference type="AlphaFoldDB" id="A0A0N4YGU4"/>
<feature type="compositionally biased region" description="Basic and acidic residues" evidence="1">
    <location>
        <begin position="1"/>
        <end position="14"/>
    </location>
</feature>
<accession>A0A0N4YGU4</accession>
<reference evidence="4" key="1">
    <citation type="submission" date="2017-02" db="UniProtKB">
        <authorList>
            <consortium name="WormBaseParasite"/>
        </authorList>
    </citation>
    <scope>IDENTIFICATION</scope>
</reference>